<dbReference type="GO" id="GO:0005737">
    <property type="term" value="C:cytoplasm"/>
    <property type="evidence" value="ECO:0007669"/>
    <property type="project" value="UniProtKB-SubCell"/>
</dbReference>
<name>A0AAD8D2P9_ACIOX</name>
<protein>
    <recommendedName>
        <fullName evidence="12">Protein ABHD14A</fullName>
    </recommendedName>
    <alternativeName>
        <fullName evidence="13">Alpha/beta hydrolase domain-containing protein 14A</fullName>
    </alternativeName>
</protein>
<dbReference type="AlphaFoldDB" id="A0AAD8D2P9"/>
<dbReference type="PANTHER" id="PTHR46197">
    <property type="entry name" value="PROTEIN ABHD14B-LIKE"/>
    <property type="match status" value="1"/>
</dbReference>
<comment type="subcellular location">
    <subcellularLocation>
        <location evidence="1">Cytoplasm</location>
    </subcellularLocation>
    <subcellularLocation>
        <location evidence="2">Membrane</location>
        <topology evidence="2">Single-pass type II membrane protein</topology>
    </subcellularLocation>
</comment>
<dbReference type="GO" id="GO:0016787">
    <property type="term" value="F:hydrolase activity"/>
    <property type="evidence" value="ECO:0007669"/>
    <property type="project" value="UniProtKB-KW"/>
</dbReference>
<organism evidence="15 16">
    <name type="scientific">Acipenser oxyrinchus oxyrinchus</name>
    <dbReference type="NCBI Taxonomy" id="40147"/>
    <lineage>
        <taxon>Eukaryota</taxon>
        <taxon>Metazoa</taxon>
        <taxon>Chordata</taxon>
        <taxon>Craniata</taxon>
        <taxon>Vertebrata</taxon>
        <taxon>Euteleostomi</taxon>
        <taxon>Actinopterygii</taxon>
        <taxon>Chondrostei</taxon>
        <taxon>Acipenseriformes</taxon>
        <taxon>Acipenseridae</taxon>
        <taxon>Acipenser</taxon>
    </lineage>
</organism>
<evidence type="ECO:0000256" key="8">
    <source>
        <dbReference type="ARBA" id="ARBA00023136"/>
    </source>
</evidence>
<evidence type="ECO:0000256" key="4">
    <source>
        <dbReference type="ARBA" id="ARBA00022692"/>
    </source>
</evidence>
<evidence type="ECO:0000313" key="16">
    <source>
        <dbReference type="Proteomes" id="UP001230051"/>
    </source>
</evidence>
<evidence type="ECO:0000256" key="12">
    <source>
        <dbReference type="ARBA" id="ARBA00073591"/>
    </source>
</evidence>
<proteinExistence type="inferred from homology"/>
<evidence type="ECO:0000256" key="5">
    <source>
        <dbReference type="ARBA" id="ARBA00022801"/>
    </source>
</evidence>
<comment type="function">
    <text evidence="11">Possible role in granule neuron development.</text>
</comment>
<dbReference type="PANTHER" id="PTHR46197:SF1">
    <property type="entry name" value="PROTEIN ABHD14A"/>
    <property type="match status" value="1"/>
</dbReference>
<dbReference type="FunFam" id="3.40.50.1820:FF:000093">
    <property type="entry name" value="protein ABHD14A isoform X1"/>
    <property type="match status" value="1"/>
</dbReference>
<accession>A0AAD8D2P9</accession>
<dbReference type="Gene3D" id="3.40.50.1820">
    <property type="entry name" value="alpha/beta hydrolase"/>
    <property type="match status" value="1"/>
</dbReference>
<comment type="similarity">
    <text evidence="10">Belongs to the AB hydrolase superfamily. ABHD14 family.</text>
</comment>
<evidence type="ECO:0000256" key="11">
    <source>
        <dbReference type="ARBA" id="ARBA00056841"/>
    </source>
</evidence>
<evidence type="ECO:0000313" key="15">
    <source>
        <dbReference type="EMBL" id="KAK1161376.1"/>
    </source>
</evidence>
<gene>
    <name evidence="15" type="primary">abhd14a</name>
    <name evidence="15" type="ORF">AOXY_G18878</name>
</gene>
<keyword evidence="7 14" id="KW-1133">Transmembrane helix</keyword>
<evidence type="ECO:0000256" key="6">
    <source>
        <dbReference type="ARBA" id="ARBA00022968"/>
    </source>
</evidence>
<feature type="transmembrane region" description="Helical" evidence="14">
    <location>
        <begin position="70"/>
        <end position="90"/>
    </location>
</feature>
<evidence type="ECO:0000256" key="2">
    <source>
        <dbReference type="ARBA" id="ARBA00004606"/>
    </source>
</evidence>
<keyword evidence="6" id="KW-0735">Signal-anchor</keyword>
<keyword evidence="16" id="KW-1185">Reference proteome</keyword>
<evidence type="ECO:0000256" key="7">
    <source>
        <dbReference type="ARBA" id="ARBA00022989"/>
    </source>
</evidence>
<evidence type="ECO:0000256" key="10">
    <source>
        <dbReference type="ARBA" id="ARBA00037942"/>
    </source>
</evidence>
<reference evidence="15" key="1">
    <citation type="submission" date="2022-02" db="EMBL/GenBank/DDBJ databases">
        <title>Atlantic sturgeon de novo genome assembly.</title>
        <authorList>
            <person name="Stock M."/>
            <person name="Klopp C."/>
            <person name="Guiguen Y."/>
            <person name="Cabau C."/>
            <person name="Parinello H."/>
            <person name="Santidrian Yebra-Pimentel E."/>
            <person name="Kuhl H."/>
            <person name="Dirks R.P."/>
            <person name="Guessner J."/>
            <person name="Wuertz S."/>
            <person name="Du K."/>
            <person name="Schartl M."/>
        </authorList>
    </citation>
    <scope>NUCLEOTIDE SEQUENCE</scope>
    <source>
        <strain evidence="15">STURGEONOMICS-FGT-2020</strain>
        <tissue evidence="15">Whole blood</tissue>
    </source>
</reference>
<keyword evidence="3" id="KW-0963">Cytoplasm</keyword>
<keyword evidence="4 14" id="KW-0812">Transmembrane</keyword>
<dbReference type="SUPFAM" id="SSF53474">
    <property type="entry name" value="alpha/beta-Hydrolases"/>
    <property type="match status" value="1"/>
</dbReference>
<keyword evidence="8 14" id="KW-0472">Membrane</keyword>
<dbReference type="EMBL" id="JAGXEW010000018">
    <property type="protein sequence ID" value="KAK1161376.1"/>
    <property type="molecule type" value="Genomic_DNA"/>
</dbReference>
<evidence type="ECO:0000256" key="3">
    <source>
        <dbReference type="ARBA" id="ARBA00022490"/>
    </source>
</evidence>
<dbReference type="Proteomes" id="UP001230051">
    <property type="component" value="Unassembled WGS sequence"/>
</dbReference>
<comment type="caution">
    <text evidence="15">The sequence shown here is derived from an EMBL/GenBank/DDBJ whole genome shotgun (WGS) entry which is preliminary data.</text>
</comment>
<sequence length="346" mass="38172">MLTVKPDRGQVAQVGTVYIDAHKSGRICEAVVDTTEERQDLDTTGLNSGKEAYQVILCRAGIMHFFRNRLVVLGLVLLATVLLYLLLPAIRQGSMEPFLNVQRMGLTGGSPAALTTSRFPKPVNITIRTGQLAGDPPLFFRETISVDAAGKMMQPRLQVVLLHGQAFTSKTWEDLGTLTLLASHGYQALALDLPDSESMKTDQNRTNLLLRFLDSLGVQAPVLISPSMSGRFSLPLLMLHSSRLRGFVAVAPVGTKLYSEQQYHSIQTPTLIVFGALDGSLGTQSLKNLSQLPHHTVVRIDGAKHVCYMDKPRVFHQALLIFLSELNRETLSHHGRKKEILSEEKK</sequence>
<evidence type="ECO:0000256" key="1">
    <source>
        <dbReference type="ARBA" id="ARBA00004496"/>
    </source>
</evidence>
<keyword evidence="9" id="KW-0325">Glycoprotein</keyword>
<dbReference type="InterPro" id="IPR029058">
    <property type="entry name" value="AB_hydrolase_fold"/>
</dbReference>
<evidence type="ECO:0000256" key="14">
    <source>
        <dbReference type="SAM" id="Phobius"/>
    </source>
</evidence>
<keyword evidence="5" id="KW-0378">Hydrolase</keyword>
<evidence type="ECO:0000256" key="13">
    <source>
        <dbReference type="ARBA" id="ARBA00079023"/>
    </source>
</evidence>
<evidence type="ECO:0000256" key="9">
    <source>
        <dbReference type="ARBA" id="ARBA00023180"/>
    </source>
</evidence>
<dbReference type="GO" id="GO:0016020">
    <property type="term" value="C:membrane"/>
    <property type="evidence" value="ECO:0007669"/>
    <property type="project" value="UniProtKB-SubCell"/>
</dbReference>